<keyword evidence="2" id="KW-1185">Reference proteome</keyword>
<sequence>MIITKKTRKDHTHWICRYKAQTIFELDCRLVGYKPLPQPMAEKSCDFCLHRQYVDAVALNKKVDEIGRLTKVDDDETEWWEYCVRPIKHEPIKHEPIKHEPIEA</sequence>
<dbReference type="Proteomes" id="UP000736672">
    <property type="component" value="Unassembled WGS sequence"/>
</dbReference>
<dbReference type="OrthoDB" id="5024445at2759"/>
<dbReference type="AlphaFoldDB" id="A0A9P9JSE9"/>
<gene>
    <name evidence="1" type="ORF">B0J15DRAFT_472750</name>
</gene>
<reference evidence="1" key="1">
    <citation type="journal article" date="2021" name="Nat. Commun.">
        <title>Genetic determinants of endophytism in the Arabidopsis root mycobiome.</title>
        <authorList>
            <person name="Mesny F."/>
            <person name="Miyauchi S."/>
            <person name="Thiergart T."/>
            <person name="Pickel B."/>
            <person name="Atanasova L."/>
            <person name="Karlsson M."/>
            <person name="Huettel B."/>
            <person name="Barry K.W."/>
            <person name="Haridas S."/>
            <person name="Chen C."/>
            <person name="Bauer D."/>
            <person name="Andreopoulos W."/>
            <person name="Pangilinan J."/>
            <person name="LaButti K."/>
            <person name="Riley R."/>
            <person name="Lipzen A."/>
            <person name="Clum A."/>
            <person name="Drula E."/>
            <person name="Henrissat B."/>
            <person name="Kohler A."/>
            <person name="Grigoriev I.V."/>
            <person name="Martin F.M."/>
            <person name="Hacquard S."/>
        </authorList>
    </citation>
    <scope>NUCLEOTIDE SEQUENCE</scope>
    <source>
        <strain evidence="1">FSSC 5 MPI-SDFR-AT-0091</strain>
    </source>
</reference>
<comment type="caution">
    <text evidence="1">The sequence shown here is derived from an EMBL/GenBank/DDBJ whole genome shotgun (WGS) entry which is preliminary data.</text>
</comment>
<evidence type="ECO:0000313" key="2">
    <source>
        <dbReference type="Proteomes" id="UP000736672"/>
    </source>
</evidence>
<protein>
    <submittedName>
        <fullName evidence="1">Uncharacterized protein</fullName>
    </submittedName>
</protein>
<proteinExistence type="predicted"/>
<organism evidence="1 2">
    <name type="scientific">Fusarium solani</name>
    <name type="common">Filamentous fungus</name>
    <dbReference type="NCBI Taxonomy" id="169388"/>
    <lineage>
        <taxon>Eukaryota</taxon>
        <taxon>Fungi</taxon>
        <taxon>Dikarya</taxon>
        <taxon>Ascomycota</taxon>
        <taxon>Pezizomycotina</taxon>
        <taxon>Sordariomycetes</taxon>
        <taxon>Hypocreomycetidae</taxon>
        <taxon>Hypocreales</taxon>
        <taxon>Nectriaceae</taxon>
        <taxon>Fusarium</taxon>
        <taxon>Fusarium solani species complex</taxon>
    </lineage>
</organism>
<evidence type="ECO:0000313" key="1">
    <source>
        <dbReference type="EMBL" id="KAH7231581.1"/>
    </source>
</evidence>
<name>A0A9P9JSE9_FUSSL</name>
<dbReference type="EMBL" id="JAGTJS010000032">
    <property type="protein sequence ID" value="KAH7231581.1"/>
    <property type="molecule type" value="Genomic_DNA"/>
</dbReference>
<accession>A0A9P9JSE9</accession>